<organism evidence="3 4">
    <name type="scientific">Hymenobacter antarcticus</name>
    <dbReference type="NCBI Taxonomy" id="486270"/>
    <lineage>
        <taxon>Bacteria</taxon>
        <taxon>Pseudomonadati</taxon>
        <taxon>Bacteroidota</taxon>
        <taxon>Cytophagia</taxon>
        <taxon>Cytophagales</taxon>
        <taxon>Hymenobacteraceae</taxon>
        <taxon>Hymenobacter</taxon>
    </lineage>
</organism>
<dbReference type="PANTHER" id="PTHR44520">
    <property type="entry name" value="RESPONSE REGULATOR RCP1-RELATED"/>
    <property type="match status" value="1"/>
</dbReference>
<dbReference type="Pfam" id="PF00072">
    <property type="entry name" value="Response_reg"/>
    <property type="match status" value="1"/>
</dbReference>
<feature type="modified residue" description="4-aspartylphosphate" evidence="1">
    <location>
        <position position="68"/>
    </location>
</feature>
<keyword evidence="1" id="KW-0597">Phosphoprotein</keyword>
<comment type="caution">
    <text evidence="3">The sequence shown here is derived from an EMBL/GenBank/DDBJ whole genome shotgun (WGS) entry which is preliminary data.</text>
</comment>
<name>A0ABP7R3C6_9BACT</name>
<gene>
    <name evidence="3" type="ORF">GCM10022407_40470</name>
</gene>
<keyword evidence="4" id="KW-1185">Reference proteome</keyword>
<sequence>MSFLSTVPILVVEDSLEDFTALKRAFQKNAVPNPVLRCEDGDQALEYLQGYGKHPDWPNVLPAFVLLDLNMPGTDGRDVLEALKGDPELQSLPVIIFTTSANARDIADCYRLGANSYLTKPIAYGALEEKVGLLARYWLSASKLPISTSL</sequence>
<dbReference type="EMBL" id="BAABDI010000046">
    <property type="protein sequence ID" value="GAA3991962.1"/>
    <property type="molecule type" value="Genomic_DNA"/>
</dbReference>
<dbReference type="InterPro" id="IPR001789">
    <property type="entry name" value="Sig_transdc_resp-reg_receiver"/>
</dbReference>
<dbReference type="InterPro" id="IPR011006">
    <property type="entry name" value="CheY-like_superfamily"/>
</dbReference>
<evidence type="ECO:0000256" key="1">
    <source>
        <dbReference type="PROSITE-ProRule" id="PRU00169"/>
    </source>
</evidence>
<dbReference type="SUPFAM" id="SSF52172">
    <property type="entry name" value="CheY-like"/>
    <property type="match status" value="1"/>
</dbReference>
<accession>A0ABP7R3C6</accession>
<dbReference type="Gene3D" id="3.40.50.2300">
    <property type="match status" value="1"/>
</dbReference>
<dbReference type="PROSITE" id="PS50110">
    <property type="entry name" value="RESPONSE_REGULATORY"/>
    <property type="match status" value="1"/>
</dbReference>
<dbReference type="SMART" id="SM00448">
    <property type="entry name" value="REC"/>
    <property type="match status" value="1"/>
</dbReference>
<reference evidence="4" key="1">
    <citation type="journal article" date="2019" name="Int. J. Syst. Evol. Microbiol.">
        <title>The Global Catalogue of Microorganisms (GCM) 10K type strain sequencing project: providing services to taxonomists for standard genome sequencing and annotation.</title>
        <authorList>
            <consortium name="The Broad Institute Genomics Platform"/>
            <consortium name="The Broad Institute Genome Sequencing Center for Infectious Disease"/>
            <person name="Wu L."/>
            <person name="Ma J."/>
        </authorList>
    </citation>
    <scope>NUCLEOTIDE SEQUENCE [LARGE SCALE GENOMIC DNA]</scope>
    <source>
        <strain evidence="4">JCM 17217</strain>
    </source>
</reference>
<dbReference type="CDD" id="cd17557">
    <property type="entry name" value="REC_Rcp-like"/>
    <property type="match status" value="1"/>
</dbReference>
<dbReference type="Proteomes" id="UP001501556">
    <property type="component" value="Unassembled WGS sequence"/>
</dbReference>
<evidence type="ECO:0000313" key="3">
    <source>
        <dbReference type="EMBL" id="GAA3991962.1"/>
    </source>
</evidence>
<proteinExistence type="predicted"/>
<evidence type="ECO:0000313" key="4">
    <source>
        <dbReference type="Proteomes" id="UP001501556"/>
    </source>
</evidence>
<dbReference type="RefSeq" id="WP_345127372.1">
    <property type="nucleotide sequence ID" value="NZ_BAABDI010000046.1"/>
</dbReference>
<evidence type="ECO:0000259" key="2">
    <source>
        <dbReference type="PROSITE" id="PS50110"/>
    </source>
</evidence>
<protein>
    <submittedName>
        <fullName evidence="3">Response regulator</fullName>
    </submittedName>
</protein>
<feature type="domain" description="Response regulatory" evidence="2">
    <location>
        <begin position="8"/>
        <end position="135"/>
    </location>
</feature>
<dbReference type="InterPro" id="IPR052893">
    <property type="entry name" value="TCS_response_regulator"/>
</dbReference>